<dbReference type="GeneID" id="109463575"/>
<dbReference type="GO" id="GO:0005576">
    <property type="term" value="C:extracellular region"/>
    <property type="evidence" value="ECO:0007669"/>
    <property type="project" value="InterPro"/>
</dbReference>
<dbReference type="RefSeq" id="XP_019615982.1">
    <property type="nucleotide sequence ID" value="XM_019760423.1"/>
</dbReference>
<dbReference type="PROSITE" id="PS50869">
    <property type="entry name" value="BRICHOS"/>
    <property type="match status" value="1"/>
</dbReference>
<keyword evidence="1" id="KW-1015">Disulfide bond</keyword>
<feature type="domain" description="BRICHOS" evidence="3">
    <location>
        <begin position="101"/>
        <end position="195"/>
    </location>
</feature>
<name>A0A6P4YB09_BRABE</name>
<keyword evidence="2" id="KW-1133">Transmembrane helix</keyword>
<dbReference type="PANTHER" id="PTHR10800:SF4">
    <property type="entry name" value="PULMONARY SURFACTANT-ASSOCIATED PROTEIN C"/>
    <property type="match status" value="1"/>
</dbReference>
<dbReference type="Gene3D" id="3.30.390.150">
    <property type="match status" value="1"/>
</dbReference>
<evidence type="ECO:0000256" key="2">
    <source>
        <dbReference type="SAM" id="Phobius"/>
    </source>
</evidence>
<keyword evidence="2" id="KW-0472">Membrane</keyword>
<dbReference type="PANTHER" id="PTHR10800">
    <property type="entry name" value="PULMONARY SURFACTANT-ASSOCIATED PROTEIN C"/>
    <property type="match status" value="1"/>
</dbReference>
<evidence type="ECO:0000256" key="1">
    <source>
        <dbReference type="ARBA" id="ARBA00023157"/>
    </source>
</evidence>
<dbReference type="InterPro" id="IPR007084">
    <property type="entry name" value="BRICHOS_dom"/>
</dbReference>
<dbReference type="AlphaFoldDB" id="A0A6P4YB09"/>
<dbReference type="GO" id="GO:0007585">
    <property type="term" value="P:respiratory gaseous exchange by respiratory system"/>
    <property type="evidence" value="ECO:0007669"/>
    <property type="project" value="InterPro"/>
</dbReference>
<reference evidence="5" key="1">
    <citation type="submission" date="2025-08" db="UniProtKB">
        <authorList>
            <consortium name="RefSeq"/>
        </authorList>
    </citation>
    <scope>IDENTIFICATION</scope>
    <source>
        <tissue evidence="5">Gonad</tissue>
    </source>
</reference>
<proteinExistence type="predicted"/>
<dbReference type="InterPro" id="IPR001729">
    <property type="entry name" value="SP-C"/>
</dbReference>
<keyword evidence="2" id="KW-0812">Transmembrane</keyword>
<feature type="transmembrane region" description="Helical" evidence="2">
    <location>
        <begin position="42"/>
        <end position="63"/>
    </location>
</feature>
<organism evidence="4 5">
    <name type="scientific">Branchiostoma belcheri</name>
    <name type="common">Amphioxus</name>
    <dbReference type="NCBI Taxonomy" id="7741"/>
    <lineage>
        <taxon>Eukaryota</taxon>
        <taxon>Metazoa</taxon>
        <taxon>Chordata</taxon>
        <taxon>Cephalochordata</taxon>
        <taxon>Leptocardii</taxon>
        <taxon>Amphioxiformes</taxon>
        <taxon>Branchiostomatidae</taxon>
        <taxon>Branchiostoma</taxon>
    </lineage>
</organism>
<accession>A0A6P4YB09</accession>
<keyword evidence="4" id="KW-1185">Reference proteome</keyword>
<evidence type="ECO:0000259" key="3">
    <source>
        <dbReference type="PROSITE" id="PS50869"/>
    </source>
</evidence>
<gene>
    <name evidence="5" type="primary">LOC109463575</name>
</gene>
<evidence type="ECO:0000313" key="4">
    <source>
        <dbReference type="Proteomes" id="UP000515135"/>
    </source>
</evidence>
<sequence length="240" mass="26860">MTSMDEKKVLPSFEMGGVSQDEIAMIKREAQASRLHRLKVPLAVAGVIVILLAVGGTLLGLYLTRPDSVVRRSLDFRVDGRELRETVETDKEAKTDSFCTESAKAAGCVMYDHQAGLKAFKFTGREICYIMEEAEREARQATKMAKQLEEEEEGSLQHANSGGKRMMSLDTERTGLPVLSEKLDDFCGDLEPRWAKLTQATPDKQDETTGVEMIVPAVGDRVKRGWFIRIRIRITITICF</sequence>
<evidence type="ECO:0000313" key="5">
    <source>
        <dbReference type="RefSeq" id="XP_019615982.1"/>
    </source>
</evidence>
<dbReference type="Proteomes" id="UP000515135">
    <property type="component" value="Unplaced"/>
</dbReference>
<dbReference type="KEGG" id="bbel:109463575"/>
<protein>
    <submittedName>
        <fullName evidence="5">Pulmonary surfactant-associated protein C-like</fullName>
    </submittedName>
</protein>
<dbReference type="OrthoDB" id="10047072at2759"/>